<comment type="function">
    <text evidence="13 17">Initiates complex N-linked carbohydrate formation. Essential for the conversion of high-mannose to hybrid and complex N-glycans.</text>
</comment>
<dbReference type="InterPro" id="IPR020568">
    <property type="entry name" value="Ribosomal_Su5_D2-typ_SF"/>
</dbReference>
<keyword evidence="10 17" id="KW-0333">Golgi apparatus</keyword>
<evidence type="ECO:0000256" key="1">
    <source>
        <dbReference type="ARBA" id="ARBA00004323"/>
    </source>
</evidence>
<reference evidence="19" key="1">
    <citation type="journal article" date="2020" name="Ecol. Evol.">
        <title>Genome structure and content of the rice root-knot nematode (Meloidogyne graminicola).</title>
        <authorList>
            <person name="Phan N.T."/>
            <person name="Danchin E.G.J."/>
            <person name="Klopp C."/>
            <person name="Perfus-Barbeoch L."/>
            <person name="Kozlowski D.K."/>
            <person name="Koutsovoulos G.D."/>
            <person name="Lopez-Roques C."/>
            <person name="Bouchez O."/>
            <person name="Zahm M."/>
            <person name="Besnard G."/>
            <person name="Bellafiore S."/>
        </authorList>
    </citation>
    <scope>NUCLEOTIDE SEQUENCE</scope>
    <source>
        <strain evidence="19">VN-18</strain>
    </source>
</reference>
<accession>A0A8S9ZX77</accession>
<feature type="domain" description="Lon proteolytic" evidence="18">
    <location>
        <begin position="447"/>
        <end position="521"/>
    </location>
</feature>
<keyword evidence="9 17" id="KW-1133">Transmembrane helix</keyword>
<dbReference type="GO" id="GO:0000139">
    <property type="term" value="C:Golgi membrane"/>
    <property type="evidence" value="ECO:0007669"/>
    <property type="project" value="UniProtKB-SubCell"/>
</dbReference>
<evidence type="ECO:0000313" key="19">
    <source>
        <dbReference type="EMBL" id="KAF7637551.1"/>
    </source>
</evidence>
<dbReference type="Pfam" id="PF05362">
    <property type="entry name" value="Lon_C"/>
    <property type="match status" value="1"/>
</dbReference>
<comment type="caution">
    <text evidence="19">The sequence shown here is derived from an EMBL/GenBank/DDBJ whole genome shotgun (WGS) entry which is preliminary data.</text>
</comment>
<evidence type="ECO:0000256" key="10">
    <source>
        <dbReference type="ARBA" id="ARBA00023034"/>
    </source>
</evidence>
<evidence type="ECO:0000256" key="11">
    <source>
        <dbReference type="ARBA" id="ARBA00023136"/>
    </source>
</evidence>
<dbReference type="Gene3D" id="3.30.230.10">
    <property type="match status" value="1"/>
</dbReference>
<keyword evidence="11 17" id="KW-0472">Membrane</keyword>
<keyword evidence="8 17" id="KW-0735">Signal-anchor</keyword>
<evidence type="ECO:0000256" key="16">
    <source>
        <dbReference type="ARBA" id="ARBA00049421"/>
    </source>
</evidence>
<evidence type="ECO:0000256" key="6">
    <source>
        <dbReference type="ARBA" id="ARBA00022692"/>
    </source>
</evidence>
<dbReference type="OrthoDB" id="440755at2759"/>
<feature type="transmembrane region" description="Helical" evidence="17">
    <location>
        <begin position="12"/>
        <end position="28"/>
    </location>
</feature>
<dbReference type="Gene3D" id="3.90.550.10">
    <property type="entry name" value="Spore Coat Polysaccharide Biosynthesis Protein SpsA, Chain A"/>
    <property type="match status" value="1"/>
</dbReference>
<comment type="subcellular location">
    <subcellularLocation>
        <location evidence="1 17">Golgi apparatus membrane</location>
        <topology evidence="1 17">Single-pass type II membrane protein</topology>
    </subcellularLocation>
</comment>
<name>A0A8S9ZX77_9BILA</name>
<gene>
    <name evidence="19" type="ORF">Mgra_00003069</name>
</gene>
<evidence type="ECO:0000256" key="3">
    <source>
        <dbReference type="ARBA" id="ARBA00006492"/>
    </source>
</evidence>
<evidence type="ECO:0000256" key="4">
    <source>
        <dbReference type="ARBA" id="ARBA00022676"/>
    </source>
</evidence>
<comment type="pathway">
    <text evidence="2 17">Protein modification; protein glycosylation.</text>
</comment>
<dbReference type="GO" id="GO:0004252">
    <property type="term" value="F:serine-type endopeptidase activity"/>
    <property type="evidence" value="ECO:0007669"/>
    <property type="project" value="InterPro"/>
</dbReference>
<dbReference type="Proteomes" id="UP000605970">
    <property type="component" value="Unassembled WGS sequence"/>
</dbReference>
<evidence type="ECO:0000256" key="17">
    <source>
        <dbReference type="RuleBase" id="RU368119"/>
    </source>
</evidence>
<dbReference type="InterPro" id="IPR014721">
    <property type="entry name" value="Ribsml_uS5_D2-typ_fold_subgr"/>
</dbReference>
<proteinExistence type="inferred from homology"/>
<evidence type="ECO:0000256" key="5">
    <source>
        <dbReference type="ARBA" id="ARBA00022679"/>
    </source>
</evidence>
<evidence type="ECO:0000256" key="8">
    <source>
        <dbReference type="ARBA" id="ARBA00022968"/>
    </source>
</evidence>
<dbReference type="GO" id="GO:0006487">
    <property type="term" value="P:protein N-linked glycosylation"/>
    <property type="evidence" value="ECO:0007669"/>
    <property type="project" value="TreeGrafter"/>
</dbReference>
<dbReference type="FunFam" id="3.90.550.10:FF:000252">
    <property type="entry name" value="Protein O-linked-mannose beta-1,2-N-acetylglucosaminyltransferase 1"/>
    <property type="match status" value="1"/>
</dbReference>
<protein>
    <recommendedName>
        <fullName evidence="14 17">Alpha-1,3-mannosyl-glycoprotein 2-beta-N-acetylglucosaminyltransferase</fullName>
        <shortName evidence="17">GNT-I</shortName>
        <shortName evidence="17">GlcNAc-T I</shortName>
        <ecNumber evidence="14 17">2.4.1.101</ecNumber>
    </recommendedName>
    <alternativeName>
        <fullName evidence="15 17">N-glycosyl-oligosaccharide-glycoprotein N-acetylglucosaminyltransferase I</fullName>
    </alternativeName>
</protein>
<comment type="catalytic activity">
    <reaction evidence="16 17">
        <text>N(4)-(alpha-D-Man-(1-&gt;3)-[alpha-D-Man-(1-&gt;3)-[alpha-D-Man-(1-&gt;6)]-alpha-D-Man-(1-&gt;6)]-beta-D-Man-(1-&gt;4)-beta-D-GlcNAc-(1-&gt;4)-beta-D-GlcNAc)-L-asparaginyl-[protein] (N-glucan mannose isomer 5A1,2) + UDP-N-acetyl-alpha-D-glucosamine = N(4)-{beta-D-GlcNAc-(1-&gt;2)-alpha-D-Man-(1-&gt;3)-[alpha-D-Man-(1-&gt;3)-[alpha-D-Man-(1-&gt;6)]-alpha-D-Man-(1-&gt;6)]-beta-D-Man-(1-&gt;4)-beta-D-GlcNAc-(1-&gt;4)-beta-D-GlcNAc}-L-asparaginyl-[protein] + UDP + H(+)</text>
        <dbReference type="Rhea" id="RHEA:11456"/>
        <dbReference type="Rhea" id="RHEA-COMP:14367"/>
        <dbReference type="Rhea" id="RHEA-COMP:14368"/>
        <dbReference type="ChEBI" id="CHEBI:15378"/>
        <dbReference type="ChEBI" id="CHEBI:57705"/>
        <dbReference type="ChEBI" id="CHEBI:58223"/>
        <dbReference type="ChEBI" id="CHEBI:59087"/>
        <dbReference type="ChEBI" id="CHEBI:60625"/>
        <dbReference type="EC" id="2.4.1.101"/>
    </reaction>
</comment>
<dbReference type="SUPFAM" id="SSF53448">
    <property type="entry name" value="Nucleotide-diphospho-sugar transferases"/>
    <property type="match status" value="1"/>
</dbReference>
<evidence type="ECO:0000259" key="18">
    <source>
        <dbReference type="Pfam" id="PF05362"/>
    </source>
</evidence>
<dbReference type="Pfam" id="PF03071">
    <property type="entry name" value="GNT-I"/>
    <property type="match status" value="1"/>
</dbReference>
<dbReference type="AlphaFoldDB" id="A0A8S9ZX77"/>
<keyword evidence="7 17" id="KW-0479">Metal-binding</keyword>
<keyword evidence="20" id="KW-1185">Reference proteome</keyword>
<evidence type="ECO:0000256" key="15">
    <source>
        <dbReference type="ARBA" id="ARBA00041712"/>
    </source>
</evidence>
<comment type="cofactor">
    <cofactor evidence="17">
        <name>Mn(2+)</name>
        <dbReference type="ChEBI" id="CHEBI:29035"/>
    </cofactor>
    <text evidence="17">The cofactor is mostly bound to the substrate.</text>
</comment>
<organism evidence="19 20">
    <name type="scientific">Meloidogyne graminicola</name>
    <dbReference type="NCBI Taxonomy" id="189291"/>
    <lineage>
        <taxon>Eukaryota</taxon>
        <taxon>Metazoa</taxon>
        <taxon>Ecdysozoa</taxon>
        <taxon>Nematoda</taxon>
        <taxon>Chromadorea</taxon>
        <taxon>Rhabditida</taxon>
        <taxon>Tylenchina</taxon>
        <taxon>Tylenchomorpha</taxon>
        <taxon>Tylenchoidea</taxon>
        <taxon>Meloidogynidae</taxon>
        <taxon>Meloidogyninae</taxon>
        <taxon>Meloidogyne</taxon>
    </lineage>
</organism>
<dbReference type="InterPro" id="IPR052261">
    <property type="entry name" value="Glycosyltransferase_13"/>
</dbReference>
<dbReference type="SUPFAM" id="SSF54211">
    <property type="entry name" value="Ribosomal protein S5 domain 2-like"/>
    <property type="match status" value="1"/>
</dbReference>
<keyword evidence="5" id="KW-0808">Transferase</keyword>
<sequence>MDWSPNRQFTSLARLKYFCCSINYYNYLNRRQNKQKSLSCFCNVKRFVLAFVLLIFCSTILSVIILFYYLLSDVITLETFAFVDQTNVLFTQQIHLESDSKYTITSQNEKTIISRNEQIALLVFCAKRPKAIKNHLEQLNRLRPSPKHFPIFVSQDGFDNEVTSVINEFNSKTTYFTHFQHTEQKNSAPKSVINYLRISQHYKWALDKVFLENNFKTVIITEDDLDISPDFFIYFNSTKSLLYSDPTIWCISAWNDNGNPSLVDWENGINKLWRTDFFPGLGWMLRSELWMELRENWPEVYWDDWLRSNNIRHNRACIRPEISRTLHNFSVAGKGSSDGLYKNFLSSMRLHEKIANFSQNDLKRLEKDNFDIWLRSELENSIELSLQEILDGKYKKYQQQKTFKNPPFFVRFNDPREYRNLSKTFSLMADIRSGMMRTAYLGKKCERSGGSAGLPIVISIMSCVLNKRPVNDLVYTGELIDSNGHLKAVGGLVYKLAASQVLGKKRILLPFGMKKEFEGLSLERKEGNFYHLLQLF</sequence>
<dbReference type="InterPro" id="IPR029044">
    <property type="entry name" value="Nucleotide-diphossugar_trans"/>
</dbReference>
<dbReference type="GO" id="GO:0006508">
    <property type="term" value="P:proteolysis"/>
    <property type="evidence" value="ECO:0007669"/>
    <property type="project" value="InterPro"/>
</dbReference>
<dbReference type="GO" id="GO:0030145">
    <property type="term" value="F:manganese ion binding"/>
    <property type="evidence" value="ECO:0007669"/>
    <property type="project" value="UniProtKB-UniRule"/>
</dbReference>
<comment type="similarity">
    <text evidence="3 17">Belongs to the glycosyltransferase 13 family.</text>
</comment>
<evidence type="ECO:0000313" key="20">
    <source>
        <dbReference type="Proteomes" id="UP000605970"/>
    </source>
</evidence>
<comment type="caution">
    <text evidence="17">Lacks conserved residue(s) required for the propagation of feature annotation.</text>
</comment>
<dbReference type="EC" id="2.4.1.101" evidence="14 17"/>
<dbReference type="Gene3D" id="3.10.180.20">
    <property type="entry name" value="N-Acetylglucosaminyltransferase I, Domain 2"/>
    <property type="match status" value="1"/>
</dbReference>
<evidence type="ECO:0000256" key="7">
    <source>
        <dbReference type="ARBA" id="ARBA00022723"/>
    </source>
</evidence>
<dbReference type="PANTHER" id="PTHR10468:SF3">
    <property type="entry name" value="ALPHA-1,3-MANNOSYL-GLYCOPROTEIN 2-BETA-N-ACETYLGLUCOSAMINYLTRANSFERASE"/>
    <property type="match status" value="1"/>
</dbReference>
<dbReference type="InterPro" id="IPR004139">
    <property type="entry name" value="Glyco_trans_13"/>
</dbReference>
<keyword evidence="4 17" id="KW-0328">Glycosyltransferase</keyword>
<evidence type="ECO:0000256" key="9">
    <source>
        <dbReference type="ARBA" id="ARBA00022989"/>
    </source>
</evidence>
<dbReference type="PANTHER" id="PTHR10468">
    <property type="entry name" value="PROTEIN O-LINKED-MANNOSE BETA-1,2-N-ACETYLGLUCOSAMINYLTRANSFERASE 1/ALPHA-1,3-MANNOSYL-GLYCOPROTEIN 2-BETA-N-ACETYLGLUCOSAMINYLTRANSFERASE"/>
    <property type="match status" value="1"/>
</dbReference>
<feature type="transmembrane region" description="Helical" evidence="17">
    <location>
        <begin position="48"/>
        <end position="71"/>
    </location>
</feature>
<evidence type="ECO:0000256" key="14">
    <source>
        <dbReference type="ARBA" id="ARBA00038949"/>
    </source>
</evidence>
<dbReference type="GO" id="GO:0004176">
    <property type="term" value="F:ATP-dependent peptidase activity"/>
    <property type="evidence" value="ECO:0007669"/>
    <property type="project" value="InterPro"/>
</dbReference>
<evidence type="ECO:0000256" key="13">
    <source>
        <dbReference type="ARBA" id="ARBA00037706"/>
    </source>
</evidence>
<dbReference type="InterPro" id="IPR008269">
    <property type="entry name" value="Lon_proteolytic"/>
</dbReference>
<keyword evidence="6 17" id="KW-0812">Transmembrane</keyword>
<evidence type="ECO:0000256" key="2">
    <source>
        <dbReference type="ARBA" id="ARBA00004922"/>
    </source>
</evidence>
<dbReference type="GO" id="GO:0003827">
    <property type="term" value="F:alpha-1,3-mannosylglycoprotein 2-beta-N-acetylglucosaminyltransferase activity"/>
    <property type="evidence" value="ECO:0007669"/>
    <property type="project" value="UniProtKB-UniRule"/>
</dbReference>
<keyword evidence="12 17" id="KW-0464">Manganese</keyword>
<evidence type="ECO:0000256" key="12">
    <source>
        <dbReference type="ARBA" id="ARBA00023211"/>
    </source>
</evidence>
<dbReference type="EMBL" id="JABEBT010000019">
    <property type="protein sequence ID" value="KAF7637551.1"/>
    <property type="molecule type" value="Genomic_DNA"/>
</dbReference>